<feature type="coiled-coil region" evidence="1">
    <location>
        <begin position="108"/>
        <end position="135"/>
    </location>
</feature>
<proteinExistence type="predicted"/>
<evidence type="ECO:0000256" key="1">
    <source>
        <dbReference type="SAM" id="Coils"/>
    </source>
</evidence>
<keyword evidence="3" id="KW-1185">Reference proteome</keyword>
<gene>
    <name evidence="2" type="ORF">ACFPYL_17400</name>
</gene>
<protein>
    <submittedName>
        <fullName evidence="2">Uncharacterized protein</fullName>
    </submittedName>
</protein>
<evidence type="ECO:0000313" key="2">
    <source>
        <dbReference type="EMBL" id="MFC6044870.1"/>
    </source>
</evidence>
<keyword evidence="1" id="KW-0175">Coiled coil</keyword>
<dbReference type="EMBL" id="JBHSRJ010000006">
    <property type="protein sequence ID" value="MFC6044870.1"/>
    <property type="molecule type" value="Genomic_DNA"/>
</dbReference>
<accession>A0ABW1LLQ4</accession>
<name>A0ABW1LLQ4_9ACTN</name>
<dbReference type="RefSeq" id="WP_379157045.1">
    <property type="nucleotide sequence ID" value="NZ_JBHSRJ010000006.1"/>
</dbReference>
<evidence type="ECO:0000313" key="3">
    <source>
        <dbReference type="Proteomes" id="UP001596135"/>
    </source>
</evidence>
<dbReference type="Proteomes" id="UP001596135">
    <property type="component" value="Unassembled WGS sequence"/>
</dbReference>
<reference evidence="3" key="1">
    <citation type="journal article" date="2019" name="Int. J. Syst. Evol. Microbiol.">
        <title>The Global Catalogue of Microorganisms (GCM) 10K type strain sequencing project: providing services to taxonomists for standard genome sequencing and annotation.</title>
        <authorList>
            <consortium name="The Broad Institute Genomics Platform"/>
            <consortium name="The Broad Institute Genome Sequencing Center for Infectious Disease"/>
            <person name="Wu L."/>
            <person name="Ma J."/>
        </authorList>
    </citation>
    <scope>NUCLEOTIDE SEQUENCE [LARGE SCALE GENOMIC DNA]</scope>
    <source>
        <strain evidence="3">CCUG 54522</strain>
    </source>
</reference>
<comment type="caution">
    <text evidence="2">The sequence shown here is derived from an EMBL/GenBank/DDBJ whole genome shotgun (WGS) entry which is preliminary data.</text>
</comment>
<sequence>MSGTVRVAAVRGPGCAPESAAPASTPGGRLRALWAAEDRALARWERADVAHQAAIRDRDEKVAAARERRGRAMQPYTPTGWGRVVAYMARDTPRDLLIRRGSQDPVTIARIAERVDRATQRLDEITKRADAQVEAARRNRATATRDLYEVQPNAHLIFGITRNALTRMMRDQ</sequence>
<organism evidence="2 3">
    <name type="scientific">Nocardioides hankookensis</name>
    <dbReference type="NCBI Taxonomy" id="443157"/>
    <lineage>
        <taxon>Bacteria</taxon>
        <taxon>Bacillati</taxon>
        <taxon>Actinomycetota</taxon>
        <taxon>Actinomycetes</taxon>
        <taxon>Propionibacteriales</taxon>
        <taxon>Nocardioidaceae</taxon>
        <taxon>Nocardioides</taxon>
    </lineage>
</organism>